<evidence type="ECO:0000256" key="6">
    <source>
        <dbReference type="ARBA" id="ARBA00023002"/>
    </source>
</evidence>
<keyword evidence="6" id="KW-0560">Oxidoreductase</keyword>
<dbReference type="GO" id="GO:0004489">
    <property type="term" value="F:methylenetetrahydrofolate reductase [NAD(P)H] activity"/>
    <property type="evidence" value="ECO:0007669"/>
    <property type="project" value="InterPro"/>
</dbReference>
<dbReference type="FunCoup" id="A0A316YXZ0">
    <property type="interactions" value="270"/>
</dbReference>
<evidence type="ECO:0000259" key="8">
    <source>
        <dbReference type="Pfam" id="PF21895"/>
    </source>
</evidence>
<dbReference type="GO" id="GO:0005829">
    <property type="term" value="C:cytosol"/>
    <property type="evidence" value="ECO:0007669"/>
    <property type="project" value="TreeGrafter"/>
</dbReference>
<dbReference type="Pfam" id="PF21895">
    <property type="entry name" value="MTHFR_C"/>
    <property type="match status" value="1"/>
</dbReference>
<dbReference type="Gene3D" id="3.20.20.220">
    <property type="match status" value="1"/>
</dbReference>
<dbReference type="GO" id="GO:0071949">
    <property type="term" value="F:FAD binding"/>
    <property type="evidence" value="ECO:0007669"/>
    <property type="project" value="TreeGrafter"/>
</dbReference>
<proteinExistence type="inferred from homology"/>
<evidence type="ECO:0000313" key="10">
    <source>
        <dbReference type="Proteomes" id="UP000245768"/>
    </source>
</evidence>
<dbReference type="EMBL" id="KZ819634">
    <property type="protein sequence ID" value="PWN92685.1"/>
    <property type="molecule type" value="Genomic_DNA"/>
</dbReference>
<evidence type="ECO:0000256" key="4">
    <source>
        <dbReference type="ARBA" id="ARBA00022630"/>
    </source>
</evidence>
<comment type="pathway">
    <text evidence="2 7">One-carbon metabolism; tetrahydrofolate interconversion.</text>
</comment>
<evidence type="ECO:0000256" key="5">
    <source>
        <dbReference type="ARBA" id="ARBA00022827"/>
    </source>
</evidence>
<keyword evidence="5" id="KW-0274">FAD</keyword>
<keyword evidence="4" id="KW-0285">Flavoprotein</keyword>
<dbReference type="AlphaFoldDB" id="A0A316YXZ0"/>
<protein>
    <submittedName>
        <fullName evidence="9">MTHFR-domain-containing protein</fullName>
    </submittedName>
</protein>
<dbReference type="RefSeq" id="XP_025379883.1">
    <property type="nucleotide sequence ID" value="XM_025519748.1"/>
</dbReference>
<evidence type="ECO:0000256" key="3">
    <source>
        <dbReference type="ARBA" id="ARBA00006743"/>
    </source>
</evidence>
<evidence type="ECO:0000256" key="1">
    <source>
        <dbReference type="ARBA" id="ARBA00001974"/>
    </source>
</evidence>
<dbReference type="GeneID" id="37041664"/>
<evidence type="ECO:0000256" key="2">
    <source>
        <dbReference type="ARBA" id="ARBA00004777"/>
    </source>
</evidence>
<dbReference type="InterPro" id="IPR004621">
    <property type="entry name" value="Fadh2_euk"/>
</dbReference>
<dbReference type="InterPro" id="IPR003171">
    <property type="entry name" value="Mehydrof_redctse-like"/>
</dbReference>
<dbReference type="CDD" id="cd00537">
    <property type="entry name" value="MTHFR"/>
    <property type="match status" value="1"/>
</dbReference>
<dbReference type="NCBIfam" id="TIGR00677">
    <property type="entry name" value="fadh2_euk"/>
    <property type="match status" value="1"/>
</dbReference>
<gene>
    <name evidence="9" type="ORF">FA10DRAFT_2550</name>
</gene>
<dbReference type="InParanoid" id="A0A316YXZ0"/>
<dbReference type="GO" id="GO:0009086">
    <property type="term" value="P:methionine biosynthetic process"/>
    <property type="evidence" value="ECO:0007669"/>
    <property type="project" value="TreeGrafter"/>
</dbReference>
<evidence type="ECO:0000256" key="7">
    <source>
        <dbReference type="RuleBase" id="RU004254"/>
    </source>
</evidence>
<dbReference type="InterPro" id="IPR053806">
    <property type="entry name" value="MTHFR_C"/>
</dbReference>
<sequence>MHISARIEKAVAANRPFYSLEYFPPKTSQGLANLYVRIARMNLDLRPEWVQITWGAGGTTQRTSLELAARVENGILDPDADFVAAFQRKQSDERLATNACLHLTCTNVERASLDETLDRALELGITNVLALRGDPPRGQEYWVAADDRFQHATDLVRYIRERHGDKFCIGVAGYPEMHPDAASSSSSSSSAEIDYLLEKQRAGANFIVTQLFYDVDAFVHWYAACRARGITLPILPGIMPIQNYQSFRRMTTLCKTKVPQAVWDALEPIRHDDAAVKEFGVRQATNIIRRLCDETDIRGFHICTLNLEKSVRGLLESLGWVSPKTAVQKGPGGLLPDQQPWDEFPNGRYGDSRSPAYGELDGYGVSLKVAPQEALRLWGFPLAEADVSTIFCDYLCGRRTSIPWCDCPIMDETASIRSELLSLNSAQRTWWTVGSQPAVDGVDSSDPTYGFGPKAGHVFQKAFVEFFATGQHLAALQQRIAASAGREEGWITFLAGNRRGDFVTNMREGDVNAVTWAVFPGQEIVQSTIIEEESFKAWRDEAFAIWAEWELLFAKGSPTRELLRRIGDERWLVTVVHHDFKREKALWTFLDSVVASSS</sequence>
<reference evidence="9 10" key="1">
    <citation type="journal article" date="2018" name="Mol. Biol. Evol.">
        <title>Broad Genomic Sampling Reveals a Smut Pathogenic Ancestry of the Fungal Clade Ustilaginomycotina.</title>
        <authorList>
            <person name="Kijpornyongpan T."/>
            <person name="Mondo S.J."/>
            <person name="Barry K."/>
            <person name="Sandor L."/>
            <person name="Lee J."/>
            <person name="Lipzen A."/>
            <person name="Pangilinan J."/>
            <person name="LaButti K."/>
            <person name="Hainaut M."/>
            <person name="Henrissat B."/>
            <person name="Grigoriev I.V."/>
            <person name="Spatafora J.W."/>
            <person name="Aime M.C."/>
        </authorList>
    </citation>
    <scope>NUCLEOTIDE SEQUENCE [LARGE SCALE GENOMIC DNA]</scope>
    <source>
        <strain evidence="9 10">MCA 4198</strain>
    </source>
</reference>
<accession>A0A316YXZ0</accession>
<dbReference type="STRING" id="215250.A0A316YXZ0"/>
<organism evidence="9 10">
    <name type="scientific">Acaromyces ingoldii</name>
    <dbReference type="NCBI Taxonomy" id="215250"/>
    <lineage>
        <taxon>Eukaryota</taxon>
        <taxon>Fungi</taxon>
        <taxon>Dikarya</taxon>
        <taxon>Basidiomycota</taxon>
        <taxon>Ustilaginomycotina</taxon>
        <taxon>Exobasidiomycetes</taxon>
        <taxon>Exobasidiales</taxon>
        <taxon>Cryptobasidiaceae</taxon>
        <taxon>Acaromyces</taxon>
    </lineage>
</organism>
<dbReference type="Pfam" id="PF02219">
    <property type="entry name" value="MTHFR"/>
    <property type="match status" value="2"/>
</dbReference>
<dbReference type="GO" id="GO:0035999">
    <property type="term" value="P:tetrahydrofolate interconversion"/>
    <property type="evidence" value="ECO:0007669"/>
    <property type="project" value="UniProtKB-UniPathway"/>
</dbReference>
<comment type="similarity">
    <text evidence="3">Belongs to the methylenetetrahydrofolate reductase family.</text>
</comment>
<dbReference type="SUPFAM" id="SSF51730">
    <property type="entry name" value="FAD-linked oxidoreductase"/>
    <property type="match status" value="1"/>
</dbReference>
<comment type="cofactor">
    <cofactor evidence="1">
        <name>FAD</name>
        <dbReference type="ChEBI" id="CHEBI:57692"/>
    </cofactor>
</comment>
<keyword evidence="10" id="KW-1185">Reference proteome</keyword>
<evidence type="ECO:0000313" key="9">
    <source>
        <dbReference type="EMBL" id="PWN92685.1"/>
    </source>
</evidence>
<dbReference type="InterPro" id="IPR029041">
    <property type="entry name" value="FAD-linked_oxidoreductase-like"/>
</dbReference>
<dbReference type="Proteomes" id="UP000245768">
    <property type="component" value="Unassembled WGS sequence"/>
</dbReference>
<name>A0A316YXZ0_9BASI</name>
<dbReference type="UniPathway" id="UPA00193"/>
<dbReference type="OrthoDB" id="16284at2759"/>
<dbReference type="PANTHER" id="PTHR45754:SF1">
    <property type="entry name" value="METHYLENETETRAHYDROFOLATE REDUCTASE 1"/>
    <property type="match status" value="1"/>
</dbReference>
<dbReference type="PANTHER" id="PTHR45754">
    <property type="entry name" value="METHYLENETETRAHYDROFOLATE REDUCTASE"/>
    <property type="match status" value="1"/>
</dbReference>
<feature type="domain" description="MTHFR SAM-binding regulatory" evidence="8">
    <location>
        <begin position="338"/>
        <end position="594"/>
    </location>
</feature>